<evidence type="ECO:0000256" key="1">
    <source>
        <dbReference type="SAM" id="MobiDB-lite"/>
    </source>
</evidence>
<dbReference type="GeneID" id="25314713"/>
<feature type="region of interest" description="Disordered" evidence="1">
    <location>
        <begin position="1"/>
        <end position="67"/>
    </location>
</feature>
<evidence type="ECO:0000256" key="2">
    <source>
        <dbReference type="SAM" id="Phobius"/>
    </source>
</evidence>
<feature type="compositionally biased region" description="Low complexity" evidence="1">
    <location>
        <begin position="15"/>
        <end position="48"/>
    </location>
</feature>
<dbReference type="AlphaFoldDB" id="A0A0F4Z0J9"/>
<keyword evidence="2" id="KW-0472">Membrane</keyword>
<dbReference type="RefSeq" id="XP_013330228.1">
    <property type="nucleotide sequence ID" value="XM_013474774.1"/>
</dbReference>
<dbReference type="EMBL" id="LASV01000094">
    <property type="protein sequence ID" value="KKA23616.1"/>
    <property type="molecule type" value="Genomic_DNA"/>
</dbReference>
<feature type="non-terminal residue" evidence="3">
    <location>
        <position position="1"/>
    </location>
</feature>
<evidence type="ECO:0000313" key="4">
    <source>
        <dbReference type="Proteomes" id="UP000053958"/>
    </source>
</evidence>
<reference evidence="3 4" key="1">
    <citation type="submission" date="2015-04" db="EMBL/GenBank/DDBJ databases">
        <authorList>
            <person name="Heijne W.H."/>
            <person name="Fedorova N.D."/>
            <person name="Nierman W.C."/>
            <person name="Vollebregt A.W."/>
            <person name="Zhao Z."/>
            <person name="Wu L."/>
            <person name="Kumar M."/>
            <person name="Stam H."/>
            <person name="van den Berg M.A."/>
            <person name="Pel H.J."/>
        </authorList>
    </citation>
    <scope>NUCLEOTIDE SEQUENCE [LARGE SCALE GENOMIC DNA]</scope>
    <source>
        <strain evidence="3 4">CBS 393.64</strain>
    </source>
</reference>
<proteinExistence type="predicted"/>
<gene>
    <name evidence="3" type="ORF">T310_2362</name>
</gene>
<keyword evidence="4" id="KW-1185">Reference proteome</keyword>
<name>A0A0F4Z0J9_RASE3</name>
<keyword evidence="2" id="KW-1133">Transmembrane helix</keyword>
<feature type="transmembrane region" description="Helical" evidence="2">
    <location>
        <begin position="76"/>
        <end position="95"/>
    </location>
</feature>
<feature type="compositionally biased region" description="Polar residues" evidence="1">
    <location>
        <begin position="1"/>
        <end position="10"/>
    </location>
</feature>
<accession>A0A0F4Z0J9</accession>
<sequence>HGAQSSNVKATPTPGASGASAQSQAHGAKASPSGSASASGSARASPGATNGPNAHTTGSASGYTPFKGGAAPITNALPSLVFSGALAGVVALVAYL</sequence>
<feature type="compositionally biased region" description="Polar residues" evidence="1">
    <location>
        <begin position="50"/>
        <end position="62"/>
    </location>
</feature>
<evidence type="ECO:0000313" key="3">
    <source>
        <dbReference type="EMBL" id="KKA23616.1"/>
    </source>
</evidence>
<keyword evidence="2" id="KW-0812">Transmembrane</keyword>
<organism evidence="3 4">
    <name type="scientific">Rasamsonia emersonii (strain ATCC 16479 / CBS 393.64 / IMI 116815)</name>
    <dbReference type="NCBI Taxonomy" id="1408163"/>
    <lineage>
        <taxon>Eukaryota</taxon>
        <taxon>Fungi</taxon>
        <taxon>Dikarya</taxon>
        <taxon>Ascomycota</taxon>
        <taxon>Pezizomycotina</taxon>
        <taxon>Eurotiomycetes</taxon>
        <taxon>Eurotiomycetidae</taxon>
        <taxon>Eurotiales</taxon>
        <taxon>Trichocomaceae</taxon>
        <taxon>Rasamsonia</taxon>
    </lineage>
</organism>
<comment type="caution">
    <text evidence="3">The sequence shown here is derived from an EMBL/GenBank/DDBJ whole genome shotgun (WGS) entry which is preliminary data.</text>
</comment>
<dbReference type="Proteomes" id="UP000053958">
    <property type="component" value="Unassembled WGS sequence"/>
</dbReference>
<protein>
    <submittedName>
        <fullName evidence="3">Uncharacterized protein</fullName>
    </submittedName>
</protein>